<dbReference type="InterPro" id="IPR012675">
    <property type="entry name" value="Beta-grasp_dom_sf"/>
</dbReference>
<keyword evidence="4" id="KW-0408">Iron</keyword>
<dbReference type="Pfam" id="PF00111">
    <property type="entry name" value="Fer2"/>
    <property type="match status" value="1"/>
</dbReference>
<keyword evidence="5" id="KW-0411">Iron-sulfur</keyword>
<dbReference type="SUPFAM" id="SSF54292">
    <property type="entry name" value="2Fe-2S ferredoxin-like"/>
    <property type="match status" value="1"/>
</dbReference>
<accession>A0ABV6IR33</accession>
<dbReference type="CDD" id="cd00207">
    <property type="entry name" value="fer2"/>
    <property type="match status" value="1"/>
</dbReference>
<evidence type="ECO:0000256" key="5">
    <source>
        <dbReference type="ARBA" id="ARBA00023014"/>
    </source>
</evidence>
<comment type="similarity">
    <text evidence="1">Belongs to the adrenodoxin/putidaredoxin family.</text>
</comment>
<evidence type="ECO:0000313" key="8">
    <source>
        <dbReference type="EMBL" id="MFC0386076.1"/>
    </source>
</evidence>
<dbReference type="PANTHER" id="PTHR23426">
    <property type="entry name" value="FERREDOXIN/ADRENODOXIN"/>
    <property type="match status" value="1"/>
</dbReference>
<keyword evidence="3" id="KW-0479">Metal-binding</keyword>
<evidence type="ECO:0000256" key="1">
    <source>
        <dbReference type="ARBA" id="ARBA00010914"/>
    </source>
</evidence>
<protein>
    <submittedName>
        <fullName evidence="8">2Fe-2S iron-sulfur cluster-binding protein</fullName>
    </submittedName>
</protein>
<dbReference type="PRINTS" id="PR00355">
    <property type="entry name" value="ADRENODOXIN"/>
</dbReference>
<reference evidence="8 9" key="1">
    <citation type="submission" date="2024-09" db="EMBL/GenBank/DDBJ databases">
        <authorList>
            <person name="Sun Q."/>
            <person name="Mori K."/>
        </authorList>
    </citation>
    <scope>NUCLEOTIDE SEQUENCE [LARGE SCALE GENOMIC DNA]</scope>
    <source>
        <strain evidence="8 9">CCM 7468</strain>
    </source>
</reference>
<keyword evidence="9" id="KW-1185">Reference proteome</keyword>
<evidence type="ECO:0000256" key="6">
    <source>
        <dbReference type="ARBA" id="ARBA00034078"/>
    </source>
</evidence>
<dbReference type="RefSeq" id="WP_377050220.1">
    <property type="nucleotide sequence ID" value="NZ_JBHLVZ010000023.1"/>
</dbReference>
<comment type="cofactor">
    <cofactor evidence="6">
        <name>[2Fe-2S] cluster</name>
        <dbReference type="ChEBI" id="CHEBI:190135"/>
    </cofactor>
</comment>
<evidence type="ECO:0000256" key="3">
    <source>
        <dbReference type="ARBA" id="ARBA00022723"/>
    </source>
</evidence>
<dbReference type="InterPro" id="IPR001041">
    <property type="entry name" value="2Fe-2S_ferredoxin-type"/>
</dbReference>
<evidence type="ECO:0000259" key="7">
    <source>
        <dbReference type="PROSITE" id="PS51085"/>
    </source>
</evidence>
<gene>
    <name evidence="8" type="ORF">ACFFIC_11050</name>
</gene>
<dbReference type="PANTHER" id="PTHR23426:SF65">
    <property type="entry name" value="FERREDOXIN-2, MITOCHONDRIAL"/>
    <property type="match status" value="1"/>
</dbReference>
<feature type="domain" description="2Fe-2S ferredoxin-type" evidence="7">
    <location>
        <begin position="2"/>
        <end position="106"/>
    </location>
</feature>
<name>A0ABV6IR33_9PROT</name>
<keyword evidence="2" id="KW-0001">2Fe-2S</keyword>
<dbReference type="Proteomes" id="UP001589789">
    <property type="component" value="Unassembled WGS sequence"/>
</dbReference>
<dbReference type="PROSITE" id="PS51085">
    <property type="entry name" value="2FE2S_FER_2"/>
    <property type="match status" value="1"/>
</dbReference>
<proteinExistence type="inferred from homology"/>
<evidence type="ECO:0000313" key="9">
    <source>
        <dbReference type="Proteomes" id="UP001589789"/>
    </source>
</evidence>
<dbReference type="Gene3D" id="3.10.20.30">
    <property type="match status" value="1"/>
</dbReference>
<evidence type="ECO:0000256" key="2">
    <source>
        <dbReference type="ARBA" id="ARBA00022714"/>
    </source>
</evidence>
<dbReference type="InterPro" id="IPR001055">
    <property type="entry name" value="Adrenodoxin-like"/>
</dbReference>
<dbReference type="EMBL" id="JBHLVZ010000023">
    <property type="protein sequence ID" value="MFC0386076.1"/>
    <property type="molecule type" value="Genomic_DNA"/>
</dbReference>
<evidence type="ECO:0000256" key="4">
    <source>
        <dbReference type="ARBA" id="ARBA00023004"/>
    </source>
</evidence>
<organism evidence="8 9">
    <name type="scientific">Muricoccus vinaceus</name>
    <dbReference type="NCBI Taxonomy" id="424704"/>
    <lineage>
        <taxon>Bacteria</taxon>
        <taxon>Pseudomonadati</taxon>
        <taxon>Pseudomonadota</taxon>
        <taxon>Alphaproteobacteria</taxon>
        <taxon>Acetobacterales</taxon>
        <taxon>Roseomonadaceae</taxon>
        <taxon>Muricoccus</taxon>
    </lineage>
</organism>
<dbReference type="InterPro" id="IPR036010">
    <property type="entry name" value="2Fe-2S_ferredoxin-like_sf"/>
</dbReference>
<sequence length="107" mass="11510">MPDVIYVAHDGSERRVDVPAGRSVMLGAIQNGVRGIEAECGGCLACATCHVYVDPAWLDRLPPAGEDEEDMLENTAAERRPNSRLSCQITVEADLDGLRVAMPETQG</sequence>
<comment type="caution">
    <text evidence="8">The sequence shown here is derived from an EMBL/GenBank/DDBJ whole genome shotgun (WGS) entry which is preliminary data.</text>
</comment>